<dbReference type="InterPro" id="IPR036250">
    <property type="entry name" value="AcylCo_DH-like_C"/>
</dbReference>
<comment type="cofactor">
    <cofactor evidence="1 5">
        <name>FAD</name>
        <dbReference type="ChEBI" id="CHEBI:57692"/>
    </cofactor>
</comment>
<dbReference type="PANTHER" id="PTHR43884:SF12">
    <property type="entry name" value="ISOVALERYL-COA DEHYDROGENASE, MITOCHONDRIAL-RELATED"/>
    <property type="match status" value="1"/>
</dbReference>
<accession>A0A8A4TLE7</accession>
<evidence type="ECO:0000256" key="3">
    <source>
        <dbReference type="ARBA" id="ARBA00022630"/>
    </source>
</evidence>
<evidence type="ECO:0000313" key="9">
    <source>
        <dbReference type="EMBL" id="QTD50393.1"/>
    </source>
</evidence>
<keyword evidence="10" id="KW-1185">Reference proteome</keyword>
<evidence type="ECO:0000256" key="5">
    <source>
        <dbReference type="RuleBase" id="RU362125"/>
    </source>
</evidence>
<dbReference type="CDD" id="cd00567">
    <property type="entry name" value="ACAD"/>
    <property type="match status" value="1"/>
</dbReference>
<dbReference type="PIRSF" id="PIRSF016578">
    <property type="entry name" value="HsaA"/>
    <property type="match status" value="1"/>
</dbReference>
<dbReference type="Pfam" id="PF02771">
    <property type="entry name" value="Acyl-CoA_dh_N"/>
    <property type="match status" value="1"/>
</dbReference>
<protein>
    <submittedName>
        <fullName evidence="9">Acyl-CoA/acyl-ACP dehydrogenase</fullName>
    </submittedName>
</protein>
<evidence type="ECO:0000259" key="7">
    <source>
        <dbReference type="Pfam" id="PF02770"/>
    </source>
</evidence>
<evidence type="ECO:0000313" key="10">
    <source>
        <dbReference type="Proteomes" id="UP000663929"/>
    </source>
</evidence>
<dbReference type="InterPro" id="IPR009075">
    <property type="entry name" value="AcylCo_DH/oxidase_C"/>
</dbReference>
<dbReference type="Gene3D" id="1.10.540.10">
    <property type="entry name" value="Acyl-CoA dehydrogenase/oxidase, N-terminal domain"/>
    <property type="match status" value="1"/>
</dbReference>
<evidence type="ECO:0000259" key="8">
    <source>
        <dbReference type="Pfam" id="PF02771"/>
    </source>
</evidence>
<keyword evidence="4 5" id="KW-0274">FAD</keyword>
<proteinExistence type="inferred from homology"/>
<keyword evidence="5" id="KW-0560">Oxidoreductase</keyword>
<dbReference type="Gene3D" id="2.40.110.10">
    <property type="entry name" value="Butyryl-CoA Dehydrogenase, subunit A, domain 2"/>
    <property type="match status" value="1"/>
</dbReference>
<keyword evidence="3 5" id="KW-0285">Flavoprotein</keyword>
<dbReference type="InterPro" id="IPR006091">
    <property type="entry name" value="Acyl-CoA_Oxase/DH_mid-dom"/>
</dbReference>
<dbReference type="PANTHER" id="PTHR43884">
    <property type="entry name" value="ACYL-COA DEHYDROGENASE"/>
    <property type="match status" value="1"/>
</dbReference>
<dbReference type="Pfam" id="PF02770">
    <property type="entry name" value="Acyl-CoA_dh_M"/>
    <property type="match status" value="1"/>
</dbReference>
<dbReference type="GO" id="GO:0003995">
    <property type="term" value="F:acyl-CoA dehydrogenase activity"/>
    <property type="evidence" value="ECO:0007669"/>
    <property type="project" value="TreeGrafter"/>
</dbReference>
<dbReference type="InterPro" id="IPR013786">
    <property type="entry name" value="AcylCoA_DH/ox_N"/>
</dbReference>
<reference evidence="9" key="1">
    <citation type="submission" date="2021-03" db="EMBL/GenBank/DDBJ databases">
        <title>Acanthopleuribacteraceae sp. M133.</title>
        <authorList>
            <person name="Wang G."/>
        </authorList>
    </citation>
    <scope>NUCLEOTIDE SEQUENCE</scope>
    <source>
        <strain evidence="9">M133</strain>
    </source>
</reference>
<dbReference type="InterPro" id="IPR046373">
    <property type="entry name" value="Acyl-CoA_Oxase/DH_mid-dom_sf"/>
</dbReference>
<dbReference type="Proteomes" id="UP000663929">
    <property type="component" value="Chromosome"/>
</dbReference>
<dbReference type="AlphaFoldDB" id="A0A8A4TLE7"/>
<organism evidence="9 10">
    <name type="scientific">Sulfidibacter corallicola</name>
    <dbReference type="NCBI Taxonomy" id="2818388"/>
    <lineage>
        <taxon>Bacteria</taxon>
        <taxon>Pseudomonadati</taxon>
        <taxon>Acidobacteriota</taxon>
        <taxon>Holophagae</taxon>
        <taxon>Acanthopleuribacterales</taxon>
        <taxon>Acanthopleuribacteraceae</taxon>
        <taxon>Sulfidibacter</taxon>
    </lineage>
</organism>
<evidence type="ECO:0000256" key="4">
    <source>
        <dbReference type="ARBA" id="ARBA00022827"/>
    </source>
</evidence>
<dbReference type="Gene3D" id="1.20.140.10">
    <property type="entry name" value="Butyryl-CoA Dehydrogenase, subunit A, domain 3"/>
    <property type="match status" value="1"/>
</dbReference>
<evidence type="ECO:0000259" key="6">
    <source>
        <dbReference type="Pfam" id="PF00441"/>
    </source>
</evidence>
<dbReference type="GO" id="GO:0050660">
    <property type="term" value="F:flavin adenine dinucleotide binding"/>
    <property type="evidence" value="ECO:0007669"/>
    <property type="project" value="InterPro"/>
</dbReference>
<dbReference type="SUPFAM" id="SSF47203">
    <property type="entry name" value="Acyl-CoA dehydrogenase C-terminal domain-like"/>
    <property type="match status" value="1"/>
</dbReference>
<gene>
    <name evidence="9" type="ORF">J3U87_32820</name>
</gene>
<evidence type="ECO:0000256" key="2">
    <source>
        <dbReference type="ARBA" id="ARBA00009347"/>
    </source>
</evidence>
<dbReference type="SUPFAM" id="SSF56645">
    <property type="entry name" value="Acyl-CoA dehydrogenase NM domain-like"/>
    <property type="match status" value="1"/>
</dbReference>
<dbReference type="Pfam" id="PF00441">
    <property type="entry name" value="Acyl-CoA_dh_1"/>
    <property type="match status" value="1"/>
</dbReference>
<dbReference type="RefSeq" id="WP_237380051.1">
    <property type="nucleotide sequence ID" value="NZ_CP071793.1"/>
</dbReference>
<dbReference type="KEGG" id="scor:J3U87_32820"/>
<dbReference type="InterPro" id="IPR009100">
    <property type="entry name" value="AcylCoA_DH/oxidase_NM_dom_sf"/>
</dbReference>
<dbReference type="EMBL" id="CP071793">
    <property type="protein sequence ID" value="QTD50393.1"/>
    <property type="molecule type" value="Genomic_DNA"/>
</dbReference>
<comment type="similarity">
    <text evidence="2 5">Belongs to the acyl-CoA dehydrogenase family.</text>
</comment>
<evidence type="ECO:0000256" key="1">
    <source>
        <dbReference type="ARBA" id="ARBA00001974"/>
    </source>
</evidence>
<sequence length="396" mass="43822">MRIDLELTEKQRELVKMAEDLAQVFSVNASEYDRENQVPIGNFRLFRQSPLLTLSIPERLGGLGGALVDWTLVAEAFGRGCTATALACHMHVAGIGLLMDSPNTVPDRRKWIADVVVNQQRIISVGISEPNTLGMISSTFTPEFSARRVEGGYLLSGEKSFVTNIEGSDMVFIYTKLVNGPAPFGGILLPTDNEGIQVERWWDTMGMRATQSQKLICEDVFVSEDYLVQTSEQFLADFFASKWLGGANAVYLGLLSALYDAARELLCHKVPKGYSQPVAFHPDIRRRVAEMSMEVDTARLFTYRAAWYCDHNDSGPEAIEHLLKAKYAVGEGVRRTANHVVNACGMRGMFKSEPLERMIRDAWTAPVFPLSSDGCASMLGLLAMELNPEEAVDPLA</sequence>
<name>A0A8A4TLE7_SULCO</name>
<dbReference type="InterPro" id="IPR037069">
    <property type="entry name" value="AcylCoA_DH/ox_N_sf"/>
</dbReference>
<feature type="domain" description="Acyl-CoA oxidase/dehydrogenase middle" evidence="7">
    <location>
        <begin position="125"/>
        <end position="220"/>
    </location>
</feature>
<feature type="domain" description="Acyl-CoA dehydrogenase/oxidase C-terminal" evidence="6">
    <location>
        <begin position="252"/>
        <end position="363"/>
    </location>
</feature>
<feature type="domain" description="Acyl-CoA dehydrogenase/oxidase N-terminal" evidence="8">
    <location>
        <begin position="8"/>
        <end position="95"/>
    </location>
</feature>